<reference evidence="1 2" key="1">
    <citation type="submission" date="2020-05" db="EMBL/GenBank/DDBJ databases">
        <title>Identification and distribution of gene clusters putatively required for synthesis of sphingolipid metabolism inhibitors in phylogenetically diverse species of the filamentous fungus Fusarium.</title>
        <authorList>
            <person name="Kim H.-S."/>
            <person name="Busman M."/>
            <person name="Brown D.W."/>
            <person name="Divon H."/>
            <person name="Uhlig S."/>
            <person name="Proctor R.H."/>
        </authorList>
    </citation>
    <scope>NUCLEOTIDE SEQUENCE [LARGE SCALE GENOMIC DNA]</scope>
    <source>
        <strain evidence="1 2">NRRL 25311</strain>
    </source>
</reference>
<gene>
    <name evidence="1" type="ORF">FDENT_628</name>
</gene>
<keyword evidence="2" id="KW-1185">Reference proteome</keyword>
<dbReference type="Proteomes" id="UP000562682">
    <property type="component" value="Unassembled WGS sequence"/>
</dbReference>
<organism evidence="1 2">
    <name type="scientific">Fusarium denticulatum</name>
    <dbReference type="NCBI Taxonomy" id="48507"/>
    <lineage>
        <taxon>Eukaryota</taxon>
        <taxon>Fungi</taxon>
        <taxon>Dikarya</taxon>
        <taxon>Ascomycota</taxon>
        <taxon>Pezizomycotina</taxon>
        <taxon>Sordariomycetes</taxon>
        <taxon>Hypocreomycetidae</taxon>
        <taxon>Hypocreales</taxon>
        <taxon>Nectriaceae</taxon>
        <taxon>Fusarium</taxon>
        <taxon>Fusarium fujikuroi species complex</taxon>
    </lineage>
</organism>
<accession>A0A8H6CWW3</accession>
<dbReference type="AlphaFoldDB" id="A0A8H6CWW3"/>
<protein>
    <submittedName>
        <fullName evidence="1">Uncharacterized protein</fullName>
    </submittedName>
</protein>
<evidence type="ECO:0000313" key="1">
    <source>
        <dbReference type="EMBL" id="KAF5695070.1"/>
    </source>
</evidence>
<name>A0A8H6CWW3_9HYPO</name>
<proteinExistence type="predicted"/>
<evidence type="ECO:0000313" key="2">
    <source>
        <dbReference type="Proteomes" id="UP000562682"/>
    </source>
</evidence>
<dbReference type="EMBL" id="JAAOAK010000014">
    <property type="protein sequence ID" value="KAF5695070.1"/>
    <property type="molecule type" value="Genomic_DNA"/>
</dbReference>
<sequence length="238" mass="28206">MPSLEQIDPAFDLRYAAESVIALLINHTEGSLQAVDSNHPLPTLYYALSLVYLRNVAICDPEIDSNSKYIRDQFEKHSLIWYHGWRSPSECCINDPAWVRSKKSLSLLPREWNLPRDKEKTIKKFYEEVLLIWRPDNTWRTAISEMKYQRAQEEREEEQLIIDPKNAIREEERDFVRVAFYSQSRIAVEQNKCVKWLRRVDCIWEPRVFTTASSVELMPADEYFLIADDLVLEVMFRD</sequence>
<comment type="caution">
    <text evidence="1">The sequence shown here is derived from an EMBL/GenBank/DDBJ whole genome shotgun (WGS) entry which is preliminary data.</text>
</comment>